<sequence length="25" mass="2701">MLSGLLAVVQGNTVENVWGRLECVI</sequence>
<dbReference type="EMBL" id="JBHOMY010000119">
    <property type="protein sequence ID" value="MFC1459674.1"/>
    <property type="molecule type" value="Genomic_DNA"/>
</dbReference>
<accession>A0ABV6YEI9</accession>
<dbReference type="NCBIfam" id="TIGR03807">
    <property type="entry name" value="RR_fam_repeat"/>
    <property type="match status" value="1"/>
</dbReference>
<dbReference type="RefSeq" id="WP_377031337.1">
    <property type="nucleotide sequence ID" value="NZ_JBHOMY010000119.1"/>
</dbReference>
<protein>
    <recommendedName>
        <fullName evidence="3">Transposase</fullName>
    </recommendedName>
</protein>
<gene>
    <name evidence="1" type="ORF">ACETIH_23845</name>
</gene>
<evidence type="ECO:0000313" key="1">
    <source>
        <dbReference type="EMBL" id="MFC1459674.1"/>
    </source>
</evidence>
<proteinExistence type="predicted"/>
<dbReference type="Proteomes" id="UP001593940">
    <property type="component" value="Unassembled WGS sequence"/>
</dbReference>
<dbReference type="InterPro" id="IPR022444">
    <property type="entry name" value="Cofactor-bd_rpt"/>
</dbReference>
<name>A0ABV6YEI9_9HYPH</name>
<evidence type="ECO:0000313" key="2">
    <source>
        <dbReference type="Proteomes" id="UP001593940"/>
    </source>
</evidence>
<keyword evidence="2" id="KW-1185">Reference proteome</keyword>
<comment type="caution">
    <text evidence="1">The sequence shown here is derived from an EMBL/GenBank/DDBJ whole genome shotgun (WGS) entry which is preliminary data.</text>
</comment>
<evidence type="ECO:0008006" key="3">
    <source>
        <dbReference type="Google" id="ProtNLM"/>
    </source>
</evidence>
<reference evidence="1 2" key="1">
    <citation type="submission" date="2024-09" db="EMBL/GenBank/DDBJ databases">
        <title>Nodulacao em especies de Leguminosae Basais da Amazonia e Caracterizacao dos Rizobios e Bacterias Associadas aos Nodulos.</title>
        <authorList>
            <person name="Jambeiro I.C.A."/>
            <person name="Lopes I.S."/>
            <person name="Aguiar E.R.G.R."/>
            <person name="Santos A.F.J."/>
            <person name="Dos Santos J.M.F."/>
            <person name="Gross E."/>
        </authorList>
    </citation>
    <scope>NUCLEOTIDE SEQUENCE [LARGE SCALE GENOMIC DNA]</scope>
    <source>
        <strain evidence="1 2">BRUESC1165</strain>
    </source>
</reference>
<organism evidence="1 2">
    <name type="scientific">Microvirga arabica</name>
    <dbReference type="NCBI Taxonomy" id="1128671"/>
    <lineage>
        <taxon>Bacteria</taxon>
        <taxon>Pseudomonadati</taxon>
        <taxon>Pseudomonadota</taxon>
        <taxon>Alphaproteobacteria</taxon>
        <taxon>Hyphomicrobiales</taxon>
        <taxon>Methylobacteriaceae</taxon>
        <taxon>Microvirga</taxon>
    </lineage>
</organism>